<sequence length="354" mass="39123">MVVDSFGKLPAELRVMVMSHAPDLKTLLNISAAHPDLAPELERTSEVLMPAVISRYMPTELEQLVNAILTVRANPSTADAEPLFPGRRVKFYGVQADWSTKALLNLKLLVDIQSAIDFFVQGFVRKQCYPDKGKYSQPPTRTELECIHRALWRFELCCELYRSPTSNGGFIEYGRLSSTRLSILSKVEIYDKVNTLVAQISAMITPVQTPQAHKKLTINSKPGLILAIPIEIIPSSHISPTIDCIHVSIACIEGVTVPAYNIRDIITAVRQASRVHRPNIVRPQSDTVPISTSIQHIGTLIQRQANLLRPNTAQIIPIQQLACASFQLIDDSSSANISNILRANNGTDSITATR</sequence>
<organism evidence="1 2">
    <name type="scientific">Lepraria neglecta</name>
    <dbReference type="NCBI Taxonomy" id="209136"/>
    <lineage>
        <taxon>Eukaryota</taxon>
        <taxon>Fungi</taxon>
        <taxon>Dikarya</taxon>
        <taxon>Ascomycota</taxon>
        <taxon>Pezizomycotina</taxon>
        <taxon>Lecanoromycetes</taxon>
        <taxon>OSLEUM clade</taxon>
        <taxon>Lecanoromycetidae</taxon>
        <taxon>Lecanorales</taxon>
        <taxon>Lecanorineae</taxon>
        <taxon>Stereocaulaceae</taxon>
        <taxon>Lepraria</taxon>
    </lineage>
</organism>
<name>A0AAD9ZAU3_9LECA</name>
<dbReference type="EMBL" id="JASNWA010000006">
    <property type="protein sequence ID" value="KAK3174609.1"/>
    <property type="molecule type" value="Genomic_DNA"/>
</dbReference>
<proteinExistence type="predicted"/>
<reference evidence="1" key="1">
    <citation type="submission" date="2022-11" db="EMBL/GenBank/DDBJ databases">
        <title>Chromosomal genome sequence assembly and mating type (MAT) locus characterization of the leprose asexual lichenized fungus Lepraria neglecta (Nyl.) Erichsen.</title>
        <authorList>
            <person name="Allen J.L."/>
            <person name="Pfeffer B."/>
        </authorList>
    </citation>
    <scope>NUCLEOTIDE SEQUENCE</scope>
    <source>
        <strain evidence="1">Allen 5258</strain>
    </source>
</reference>
<comment type="caution">
    <text evidence="1">The sequence shown here is derived from an EMBL/GenBank/DDBJ whole genome shotgun (WGS) entry which is preliminary data.</text>
</comment>
<evidence type="ECO:0000313" key="2">
    <source>
        <dbReference type="Proteomes" id="UP001276659"/>
    </source>
</evidence>
<dbReference type="Proteomes" id="UP001276659">
    <property type="component" value="Unassembled WGS sequence"/>
</dbReference>
<gene>
    <name evidence="1" type="ORF">OEA41_001855</name>
</gene>
<dbReference type="AlphaFoldDB" id="A0AAD9ZAU3"/>
<accession>A0AAD9ZAU3</accession>
<protein>
    <submittedName>
        <fullName evidence="1">Uncharacterized protein</fullName>
    </submittedName>
</protein>
<keyword evidence="2" id="KW-1185">Reference proteome</keyword>
<evidence type="ECO:0000313" key="1">
    <source>
        <dbReference type="EMBL" id="KAK3174609.1"/>
    </source>
</evidence>